<evidence type="ECO:0000256" key="8">
    <source>
        <dbReference type="RuleBase" id="RU364100"/>
    </source>
</evidence>
<dbReference type="RefSeq" id="WP_278711250.1">
    <property type="nucleotide sequence ID" value="NZ_DYUX01000019.1"/>
</dbReference>
<evidence type="ECO:0000256" key="3">
    <source>
        <dbReference type="ARBA" id="ARBA00022763"/>
    </source>
</evidence>
<comment type="similarity">
    <text evidence="1 8">Belongs to the SOS response-associated peptidase family.</text>
</comment>
<keyword evidence="6" id="KW-0238">DNA-binding</keyword>
<reference evidence="9" key="1">
    <citation type="journal article" date="2021" name="PeerJ">
        <title>Extensive microbial diversity within the chicken gut microbiome revealed by metagenomics and culture.</title>
        <authorList>
            <person name="Gilroy R."/>
            <person name="Ravi A."/>
            <person name="Getino M."/>
            <person name="Pursley I."/>
            <person name="Horton D.L."/>
            <person name="Alikhan N.F."/>
            <person name="Baker D."/>
            <person name="Gharbi K."/>
            <person name="Hall N."/>
            <person name="Watson M."/>
            <person name="Adriaenssens E.M."/>
            <person name="Foster-Nyarko E."/>
            <person name="Jarju S."/>
            <person name="Secka A."/>
            <person name="Antonio M."/>
            <person name="Oren A."/>
            <person name="Chaudhuri R.R."/>
            <person name="La Ragione R."/>
            <person name="Hildebrand F."/>
            <person name="Pallen M.J."/>
        </authorList>
    </citation>
    <scope>NUCLEOTIDE SEQUENCE</scope>
    <source>
        <strain evidence="9">ChiBcolR7-4860</strain>
    </source>
</reference>
<keyword evidence="4 8" id="KW-0378">Hydrolase</keyword>
<dbReference type="SUPFAM" id="SSF143081">
    <property type="entry name" value="BB1717-like"/>
    <property type="match status" value="1"/>
</dbReference>
<keyword evidence="7" id="KW-0456">Lyase</keyword>
<name>A0A921IZR8_9BIFI</name>
<dbReference type="EC" id="3.4.-.-" evidence="8"/>
<keyword evidence="3" id="KW-0227">DNA damage</keyword>
<dbReference type="GO" id="GO:0008233">
    <property type="term" value="F:peptidase activity"/>
    <property type="evidence" value="ECO:0007669"/>
    <property type="project" value="UniProtKB-KW"/>
</dbReference>
<evidence type="ECO:0000256" key="5">
    <source>
        <dbReference type="ARBA" id="ARBA00023124"/>
    </source>
</evidence>
<dbReference type="Gene3D" id="3.90.1680.10">
    <property type="entry name" value="SOS response associated peptidase-like"/>
    <property type="match status" value="1"/>
</dbReference>
<dbReference type="Proteomes" id="UP000786560">
    <property type="component" value="Unassembled WGS sequence"/>
</dbReference>
<dbReference type="InterPro" id="IPR036590">
    <property type="entry name" value="SRAP-like"/>
</dbReference>
<evidence type="ECO:0000256" key="2">
    <source>
        <dbReference type="ARBA" id="ARBA00022670"/>
    </source>
</evidence>
<sequence>MCGRFVAAYDADKLAHDWDARVSSSLPSVSWNVAPNAPIRVLAPDKHGSLWLTAYWSLIPEWMRDEVPSFPTFNARIETALERPAFRDSARNHRLIVPMAAYYEWDRHKRPYCFTARDGGVLWAAGLFSIRPADRARRLSCAILTRDAVGAAASVHDRMPVLLDHATAMRWMQPTADPAGLLEEAAAQGARLSETLDSWQVAPLQGMGRSSWSRWKR</sequence>
<protein>
    <recommendedName>
        <fullName evidence="8">Abasic site processing protein</fullName>
        <ecNumber evidence="8">3.4.-.-</ecNumber>
    </recommendedName>
</protein>
<dbReference type="GO" id="GO:0006508">
    <property type="term" value="P:proteolysis"/>
    <property type="evidence" value="ECO:0007669"/>
    <property type="project" value="UniProtKB-KW"/>
</dbReference>
<evidence type="ECO:0000256" key="6">
    <source>
        <dbReference type="ARBA" id="ARBA00023125"/>
    </source>
</evidence>
<keyword evidence="5" id="KW-0190">Covalent protein-DNA linkage</keyword>
<proteinExistence type="inferred from homology"/>
<dbReference type="EMBL" id="DYUX01000019">
    <property type="protein sequence ID" value="HJG41760.1"/>
    <property type="molecule type" value="Genomic_DNA"/>
</dbReference>
<evidence type="ECO:0000256" key="7">
    <source>
        <dbReference type="ARBA" id="ARBA00023239"/>
    </source>
</evidence>
<reference evidence="9" key="2">
    <citation type="submission" date="2021-09" db="EMBL/GenBank/DDBJ databases">
        <authorList>
            <person name="Gilroy R."/>
        </authorList>
    </citation>
    <scope>NUCLEOTIDE SEQUENCE</scope>
    <source>
        <strain evidence="9">ChiBcolR7-4860</strain>
    </source>
</reference>
<dbReference type="GO" id="GO:0106300">
    <property type="term" value="P:protein-DNA covalent cross-linking repair"/>
    <property type="evidence" value="ECO:0007669"/>
    <property type="project" value="InterPro"/>
</dbReference>
<dbReference type="PANTHER" id="PTHR13604">
    <property type="entry name" value="DC12-RELATED"/>
    <property type="match status" value="1"/>
</dbReference>
<evidence type="ECO:0000256" key="4">
    <source>
        <dbReference type="ARBA" id="ARBA00022801"/>
    </source>
</evidence>
<accession>A0A921IZR8</accession>
<organism evidence="9 10">
    <name type="scientific">Bifidobacterium pullorum subsp. gallinarum</name>
    <dbReference type="NCBI Taxonomy" id="78344"/>
    <lineage>
        <taxon>Bacteria</taxon>
        <taxon>Bacillati</taxon>
        <taxon>Actinomycetota</taxon>
        <taxon>Actinomycetes</taxon>
        <taxon>Bifidobacteriales</taxon>
        <taxon>Bifidobacteriaceae</taxon>
        <taxon>Bifidobacterium</taxon>
    </lineage>
</organism>
<keyword evidence="2 8" id="KW-0645">Protease</keyword>
<dbReference type="InterPro" id="IPR003738">
    <property type="entry name" value="SRAP"/>
</dbReference>
<dbReference type="GO" id="GO:0003697">
    <property type="term" value="F:single-stranded DNA binding"/>
    <property type="evidence" value="ECO:0007669"/>
    <property type="project" value="InterPro"/>
</dbReference>
<evidence type="ECO:0000313" key="9">
    <source>
        <dbReference type="EMBL" id="HJG41760.1"/>
    </source>
</evidence>
<gene>
    <name evidence="9" type="ORF">K8U73_05160</name>
</gene>
<dbReference type="GO" id="GO:0016829">
    <property type="term" value="F:lyase activity"/>
    <property type="evidence" value="ECO:0007669"/>
    <property type="project" value="UniProtKB-KW"/>
</dbReference>
<dbReference type="AlphaFoldDB" id="A0A921IZR8"/>
<evidence type="ECO:0000256" key="1">
    <source>
        <dbReference type="ARBA" id="ARBA00008136"/>
    </source>
</evidence>
<dbReference type="Pfam" id="PF02586">
    <property type="entry name" value="SRAP"/>
    <property type="match status" value="1"/>
</dbReference>
<comment type="caution">
    <text evidence="9">The sequence shown here is derived from an EMBL/GenBank/DDBJ whole genome shotgun (WGS) entry which is preliminary data.</text>
</comment>
<evidence type="ECO:0000313" key="10">
    <source>
        <dbReference type="Proteomes" id="UP000786560"/>
    </source>
</evidence>
<dbReference type="PANTHER" id="PTHR13604:SF0">
    <property type="entry name" value="ABASIC SITE PROCESSING PROTEIN HMCES"/>
    <property type="match status" value="1"/>
</dbReference>